<keyword evidence="1" id="KW-0472">Membrane</keyword>
<evidence type="ECO:0000259" key="2">
    <source>
        <dbReference type="PROSITE" id="PS51178"/>
    </source>
</evidence>
<dbReference type="EMBL" id="UOGI01000208">
    <property type="protein sequence ID" value="VAX33853.1"/>
    <property type="molecule type" value="Genomic_DNA"/>
</dbReference>
<protein>
    <recommendedName>
        <fullName evidence="2">PASTA domain-containing protein</fullName>
    </recommendedName>
</protein>
<dbReference type="PROSITE" id="PS51178">
    <property type="entry name" value="PASTA"/>
    <property type="match status" value="3"/>
</dbReference>
<evidence type="ECO:0000256" key="1">
    <source>
        <dbReference type="SAM" id="Phobius"/>
    </source>
</evidence>
<accession>A0A3B1DAI3</accession>
<keyword evidence="1" id="KW-0812">Transmembrane</keyword>
<proteinExistence type="predicted"/>
<feature type="domain" description="PASTA" evidence="2">
    <location>
        <begin position="31"/>
        <end position="98"/>
    </location>
</feature>
<dbReference type="CDD" id="cd06575">
    <property type="entry name" value="PASTA_Pbp2x-like_2"/>
    <property type="match status" value="1"/>
</dbReference>
<keyword evidence="1" id="KW-1133">Transmembrane helix</keyword>
<feature type="domain" description="PASTA" evidence="2">
    <location>
        <begin position="167"/>
        <end position="227"/>
    </location>
</feature>
<name>A0A3B1DAI3_9ZZZZ</name>
<sequence length="236" mass="26704">MKGFIKIILYISLFIFLAITSSYLTFWVMGSKKTVTVPDLRGQSLVEANKELLSKRLYLKIGGEDFSTEVPTGYIIRQEIPPDNKIKEGRTIRVIISKGPRIYYMPSFVGLNLDEARELAIKKSIKIRKIIKVHSDSFEKGTVIAQRPAPEEKGSDNITFLLSKGPFPTLYSCPDFTKMSLDEAKALSDRLGIDIELIDYGSVIAEQTPPPGSIIRKGESVKLKLKYEEEQEIRWL</sequence>
<dbReference type="Gene3D" id="3.30.10.20">
    <property type="match status" value="2"/>
</dbReference>
<dbReference type="AlphaFoldDB" id="A0A3B1DAI3"/>
<organism evidence="3">
    <name type="scientific">hydrothermal vent metagenome</name>
    <dbReference type="NCBI Taxonomy" id="652676"/>
    <lineage>
        <taxon>unclassified sequences</taxon>
        <taxon>metagenomes</taxon>
        <taxon>ecological metagenomes</taxon>
    </lineage>
</organism>
<reference evidence="3" key="1">
    <citation type="submission" date="2018-06" db="EMBL/GenBank/DDBJ databases">
        <authorList>
            <person name="Zhirakovskaya E."/>
        </authorList>
    </citation>
    <scope>NUCLEOTIDE SEQUENCE</scope>
</reference>
<dbReference type="SMART" id="SM00740">
    <property type="entry name" value="PASTA"/>
    <property type="match status" value="3"/>
</dbReference>
<dbReference type="SUPFAM" id="SSF54184">
    <property type="entry name" value="Penicillin-binding protein 2x (pbp-2x), c-terminal domain"/>
    <property type="match status" value="2"/>
</dbReference>
<dbReference type="Pfam" id="PF03793">
    <property type="entry name" value="PASTA"/>
    <property type="match status" value="3"/>
</dbReference>
<dbReference type="CDD" id="cd06577">
    <property type="entry name" value="PASTA_pknB"/>
    <property type="match status" value="2"/>
</dbReference>
<feature type="transmembrane region" description="Helical" evidence="1">
    <location>
        <begin position="7"/>
        <end position="29"/>
    </location>
</feature>
<dbReference type="InterPro" id="IPR005543">
    <property type="entry name" value="PASTA_dom"/>
</dbReference>
<feature type="domain" description="PASTA" evidence="2">
    <location>
        <begin position="99"/>
        <end position="164"/>
    </location>
</feature>
<evidence type="ECO:0000313" key="3">
    <source>
        <dbReference type="EMBL" id="VAX33853.1"/>
    </source>
</evidence>
<gene>
    <name evidence="3" type="ORF">MNBD_NITROSPIRAE03-1702</name>
</gene>